<protein>
    <submittedName>
        <fullName evidence="1">Uncharacterized protein</fullName>
    </submittedName>
</protein>
<dbReference type="EMBL" id="MU154618">
    <property type="protein sequence ID" value="KAF9491496.1"/>
    <property type="molecule type" value="Genomic_DNA"/>
</dbReference>
<gene>
    <name evidence="1" type="ORF">BDN71DRAFT_1510333</name>
</gene>
<proteinExistence type="predicted"/>
<sequence>MSMDNEPLCFRTGTPKFIARFPAIGCLLIKEKDFEPMPILLDDLARKYIDVYPGNRSELQAFNDDDETYHGRLFEPWKVQKKHKDNPNSVTEEFEHCPQHDAESVFWCMVVFLLVAVPFGGPDEVIPCDPAKFLLFCAWRHIANHQVSPLEDICDSRASLLAGGELWNKWLHLGLAHAGPLLASLASQVSSEWSLLDPQPHNLHLHEAMQCIILTHINLWKKKKLNVKFNTGRVCPMHPPDNCTVAQVCVTPSIDGQHITAGTFRTKQQSEHLGLKEESQAKSAC</sequence>
<dbReference type="AlphaFoldDB" id="A0A9P6D3S7"/>
<reference evidence="1" key="1">
    <citation type="submission" date="2020-11" db="EMBL/GenBank/DDBJ databases">
        <authorList>
            <consortium name="DOE Joint Genome Institute"/>
            <person name="Ahrendt S."/>
            <person name="Riley R."/>
            <person name="Andreopoulos W."/>
            <person name="Labutti K."/>
            <person name="Pangilinan J."/>
            <person name="Ruiz-Duenas F.J."/>
            <person name="Barrasa J.M."/>
            <person name="Sanchez-Garcia M."/>
            <person name="Camarero S."/>
            <person name="Miyauchi S."/>
            <person name="Serrano A."/>
            <person name="Linde D."/>
            <person name="Babiker R."/>
            <person name="Drula E."/>
            <person name="Ayuso-Fernandez I."/>
            <person name="Pacheco R."/>
            <person name="Padilla G."/>
            <person name="Ferreira P."/>
            <person name="Barriuso J."/>
            <person name="Kellner H."/>
            <person name="Castanera R."/>
            <person name="Alfaro M."/>
            <person name="Ramirez L."/>
            <person name="Pisabarro A.G."/>
            <person name="Kuo A."/>
            <person name="Tritt A."/>
            <person name="Lipzen A."/>
            <person name="He G."/>
            <person name="Yan M."/>
            <person name="Ng V."/>
            <person name="Cullen D."/>
            <person name="Martin F."/>
            <person name="Rosso M.-N."/>
            <person name="Henrissat B."/>
            <person name="Hibbett D."/>
            <person name="Martinez A.T."/>
            <person name="Grigoriev I.V."/>
        </authorList>
    </citation>
    <scope>NUCLEOTIDE SEQUENCE</scope>
    <source>
        <strain evidence="1">ATCC 90797</strain>
    </source>
</reference>
<evidence type="ECO:0000313" key="1">
    <source>
        <dbReference type="EMBL" id="KAF9491496.1"/>
    </source>
</evidence>
<evidence type="ECO:0000313" key="2">
    <source>
        <dbReference type="Proteomes" id="UP000807025"/>
    </source>
</evidence>
<name>A0A9P6D3S7_PLEER</name>
<comment type="caution">
    <text evidence="1">The sequence shown here is derived from an EMBL/GenBank/DDBJ whole genome shotgun (WGS) entry which is preliminary data.</text>
</comment>
<keyword evidence="2" id="KW-1185">Reference proteome</keyword>
<organism evidence="1 2">
    <name type="scientific">Pleurotus eryngii</name>
    <name type="common">Boletus of the steppes</name>
    <dbReference type="NCBI Taxonomy" id="5323"/>
    <lineage>
        <taxon>Eukaryota</taxon>
        <taxon>Fungi</taxon>
        <taxon>Dikarya</taxon>
        <taxon>Basidiomycota</taxon>
        <taxon>Agaricomycotina</taxon>
        <taxon>Agaricomycetes</taxon>
        <taxon>Agaricomycetidae</taxon>
        <taxon>Agaricales</taxon>
        <taxon>Pleurotineae</taxon>
        <taxon>Pleurotaceae</taxon>
        <taxon>Pleurotus</taxon>
    </lineage>
</organism>
<accession>A0A9P6D3S7</accession>
<dbReference type="Proteomes" id="UP000807025">
    <property type="component" value="Unassembled WGS sequence"/>
</dbReference>
<dbReference type="OrthoDB" id="5569250at2759"/>